<organism evidence="2 3">
    <name type="scientific">Cyanobium gracile UHCC 0281</name>
    <dbReference type="NCBI Taxonomy" id="3110309"/>
    <lineage>
        <taxon>Bacteria</taxon>
        <taxon>Bacillati</taxon>
        <taxon>Cyanobacteriota</taxon>
        <taxon>Cyanophyceae</taxon>
        <taxon>Synechococcales</taxon>
        <taxon>Prochlorococcaceae</taxon>
        <taxon>Cyanobium</taxon>
    </lineage>
</organism>
<name>A0ABU5SRK6_9CYAN</name>
<comment type="caution">
    <text evidence="2">The sequence shown here is derived from an EMBL/GenBank/DDBJ whole genome shotgun (WGS) entry which is preliminary data.</text>
</comment>
<sequence>MHNIFCMAPEVREAFEHVKEVESHRLEGRLDPRDIDVFWLRFERYFDDLYYSLTAIYGEREDALVCFGALFGRMVEAYSQRPVALKLLDLERQFTPQWFQRSHMVGYACYSDLFAETLLGVRDKLPYLEELGVTYLHLMPLQEPRPGANDGGYAVKDYRKVRPDLGTLVDLIALADDLRGRGISLCLDLVLNHVAREHAWALQAQAGEERYLNYFHTFPDRLLPDEYERTLPEIFPEEAPGNFTWVPGMGGEGRWVWTTFNTFQWDLNYTNPEVFLEIVELMFFLANLGVDVLRLDAAPFLWKRMGTNCQNQPEVFQLIQAFRASMRIVAPGVIFKAEAIVPPDALVRYLGVKSTVGKQCELAYNNQRMVQLWSALATGRTTLFTYVMHRSPQLLIGCAPINYLRNHDDIGWAMTDEDLQAVGETPYLHRRFLNDFYSGRFAGSFARGALFQINPHTGDARVTGSTASLAGLELALEQGDDGAIDLAIARILLLHGLILGAGGIPLLHMGDELGLLNDTSFLEDPLRAADSRWLNRPRMDWDRALRRHDRRTVEGRIFQGLSHQIRTRKATTLLHGFSLLQPLWTGNEHVLGYSRKRPEGTVLVFANFTSGAQAIAAEMTRWGGLNGEVVNLLTPGRPVPIDQGTLRLATYEVMWLTSVEDAGPAEACCG</sequence>
<dbReference type="SUPFAM" id="SSF51445">
    <property type="entry name" value="(Trans)glycosidases"/>
    <property type="match status" value="1"/>
</dbReference>
<dbReference type="InterPro" id="IPR045857">
    <property type="entry name" value="O16G_dom_2"/>
</dbReference>
<dbReference type="InterPro" id="IPR006047">
    <property type="entry name" value="GH13_cat_dom"/>
</dbReference>
<dbReference type="InterPro" id="IPR017853">
    <property type="entry name" value="GH"/>
</dbReference>
<dbReference type="PANTHER" id="PTHR10357">
    <property type="entry name" value="ALPHA-AMYLASE FAMILY MEMBER"/>
    <property type="match status" value="1"/>
</dbReference>
<dbReference type="Gene3D" id="1.10.1740.10">
    <property type="match status" value="1"/>
</dbReference>
<reference evidence="2 3" key="1">
    <citation type="submission" date="2023-12" db="EMBL/GenBank/DDBJ databases">
        <title>Baltic Sea Cyanobacteria.</title>
        <authorList>
            <person name="Delbaje E."/>
            <person name="Fewer D.P."/>
            <person name="Shishido T.K."/>
        </authorList>
    </citation>
    <scope>NUCLEOTIDE SEQUENCE [LARGE SCALE GENOMIC DNA]</scope>
    <source>
        <strain evidence="2 3">UHCC 0281</strain>
    </source>
</reference>
<dbReference type="PANTHER" id="PTHR10357:SF213">
    <property type="entry name" value="ALPHA AMYLASE CATALYTIC REGION"/>
    <property type="match status" value="1"/>
</dbReference>
<dbReference type="SUPFAM" id="SSF51011">
    <property type="entry name" value="Glycosyl hydrolase domain"/>
    <property type="match status" value="1"/>
</dbReference>
<dbReference type="SMART" id="SM00642">
    <property type="entry name" value="Aamy"/>
    <property type="match status" value="1"/>
</dbReference>
<proteinExistence type="predicted"/>
<feature type="domain" description="Glycosyl hydrolase family 13 catalytic" evidence="1">
    <location>
        <begin position="108"/>
        <end position="556"/>
    </location>
</feature>
<dbReference type="InterPro" id="IPR044077">
    <property type="entry name" value="Amylosucrase"/>
</dbReference>
<dbReference type="CDD" id="cd11324">
    <property type="entry name" value="AmyAc_Amylosucrase"/>
    <property type="match status" value="1"/>
</dbReference>
<evidence type="ECO:0000313" key="3">
    <source>
        <dbReference type="Proteomes" id="UP001302329"/>
    </source>
</evidence>
<dbReference type="InterPro" id="IPR013780">
    <property type="entry name" value="Glyco_hydro_b"/>
</dbReference>
<gene>
    <name evidence="2" type="ORF">VB739_00880</name>
</gene>
<dbReference type="Pfam" id="PF00128">
    <property type="entry name" value="Alpha-amylase"/>
    <property type="match status" value="1"/>
</dbReference>
<dbReference type="Gene3D" id="3.90.400.10">
    <property type="entry name" value="Oligo-1,6-glucosidase, Domain 2"/>
    <property type="match status" value="1"/>
</dbReference>
<dbReference type="Proteomes" id="UP001302329">
    <property type="component" value="Unassembled WGS sequence"/>
</dbReference>
<evidence type="ECO:0000313" key="2">
    <source>
        <dbReference type="EMBL" id="MEA5441103.1"/>
    </source>
</evidence>
<evidence type="ECO:0000259" key="1">
    <source>
        <dbReference type="SMART" id="SM00642"/>
    </source>
</evidence>
<accession>A0ABU5SRK6</accession>
<dbReference type="EMBL" id="JAYGHY010000002">
    <property type="protein sequence ID" value="MEA5441103.1"/>
    <property type="molecule type" value="Genomic_DNA"/>
</dbReference>
<keyword evidence="3" id="KW-1185">Reference proteome</keyword>
<protein>
    <submittedName>
        <fullName evidence="2">Amylosucrase</fullName>
    </submittedName>
</protein>
<dbReference type="Gene3D" id="2.60.40.1180">
    <property type="entry name" value="Golgi alpha-mannosidase II"/>
    <property type="match status" value="1"/>
</dbReference>
<dbReference type="Gene3D" id="3.20.20.80">
    <property type="entry name" value="Glycosidases"/>
    <property type="match status" value="1"/>
</dbReference>